<dbReference type="Pfam" id="PF02104">
    <property type="entry name" value="SURF1"/>
    <property type="match status" value="1"/>
</dbReference>
<dbReference type="GO" id="GO:0005886">
    <property type="term" value="C:plasma membrane"/>
    <property type="evidence" value="ECO:0007669"/>
    <property type="project" value="UniProtKB-SubCell"/>
</dbReference>
<feature type="region of interest" description="Disordered" evidence="7">
    <location>
        <begin position="141"/>
        <end position="164"/>
    </location>
</feature>
<dbReference type="OrthoDB" id="9807214at2"/>
<keyword evidence="9" id="KW-1185">Reference proteome</keyword>
<dbReference type="CDD" id="cd06662">
    <property type="entry name" value="SURF1"/>
    <property type="match status" value="1"/>
</dbReference>
<organism evidence="8 9">
    <name type="scientific">Paucimonas lemoignei</name>
    <name type="common">Pseudomonas lemoignei</name>
    <dbReference type="NCBI Taxonomy" id="29443"/>
    <lineage>
        <taxon>Bacteria</taxon>
        <taxon>Pseudomonadati</taxon>
        <taxon>Pseudomonadota</taxon>
        <taxon>Betaproteobacteria</taxon>
        <taxon>Burkholderiales</taxon>
        <taxon>Burkholderiaceae</taxon>
        <taxon>Paucimonas</taxon>
    </lineage>
</organism>
<dbReference type="EMBL" id="SLZQ01000001">
    <property type="protein sequence ID" value="TCS39438.1"/>
    <property type="molecule type" value="Genomic_DNA"/>
</dbReference>
<reference evidence="8 9" key="1">
    <citation type="submission" date="2019-03" db="EMBL/GenBank/DDBJ databases">
        <title>Genomic Encyclopedia of Type Strains, Phase IV (KMG-IV): sequencing the most valuable type-strain genomes for metagenomic binning, comparative biology and taxonomic classification.</title>
        <authorList>
            <person name="Goeker M."/>
        </authorList>
    </citation>
    <scope>NUCLEOTIDE SEQUENCE [LARGE SCALE GENOMIC DNA]</scope>
    <source>
        <strain evidence="8 9">DSM 7445</strain>
    </source>
</reference>
<feature type="transmembrane region" description="Helical" evidence="6">
    <location>
        <begin position="23"/>
        <end position="46"/>
    </location>
</feature>
<dbReference type="InterPro" id="IPR045214">
    <property type="entry name" value="Surf1/Surf4"/>
</dbReference>
<evidence type="ECO:0000256" key="7">
    <source>
        <dbReference type="SAM" id="MobiDB-lite"/>
    </source>
</evidence>
<dbReference type="InterPro" id="IPR002994">
    <property type="entry name" value="Surf1/Shy1"/>
</dbReference>
<feature type="transmembrane region" description="Helical" evidence="6">
    <location>
        <begin position="250"/>
        <end position="271"/>
    </location>
</feature>
<name>A0A4R3I1I2_PAULE</name>
<dbReference type="PROSITE" id="PS50895">
    <property type="entry name" value="SURF1"/>
    <property type="match status" value="1"/>
</dbReference>
<sequence>MNGRTGQGNGQDFREAGPRSRSLAALVVLAISAALLFAGFVALGTWQVHRLQWKRALIERVEQRVHAAPVAAPGPDRWPHITAESDEYRHVRVEGNFLPQLSTLVQATTVRGSGYWLMTPLRDGSGRLVLINRGFVSQQAAGHIRERQQSTGANSTEPGKAPAESAPIVVTGLLRISEPGGGFLRENDPAQDKWYSRDVQAIAAARGLTGVAPYFIDADAASPEQVQSAASSSDEPVGGLTVISFHNNHLIYALTWYGLALMVAAAGAWIIREHFRNRHSLHSPGGNEDRNTADGRDD</sequence>
<keyword evidence="3 6" id="KW-0812">Transmembrane</keyword>
<evidence type="ECO:0000256" key="6">
    <source>
        <dbReference type="RuleBase" id="RU363076"/>
    </source>
</evidence>
<keyword evidence="4 6" id="KW-1133">Transmembrane helix</keyword>
<accession>A0A4R3I1I2</accession>
<keyword evidence="5 6" id="KW-0472">Membrane</keyword>
<dbReference type="AlphaFoldDB" id="A0A4R3I1I2"/>
<comment type="similarity">
    <text evidence="2 6">Belongs to the SURF1 family.</text>
</comment>
<gene>
    <name evidence="8" type="ORF">EDC30_101394</name>
</gene>
<protein>
    <recommendedName>
        <fullName evidence="6">SURF1-like protein</fullName>
    </recommendedName>
</protein>
<dbReference type="RefSeq" id="WP_132256756.1">
    <property type="nucleotide sequence ID" value="NZ_SLZQ01000001.1"/>
</dbReference>
<dbReference type="PANTHER" id="PTHR23427:SF2">
    <property type="entry name" value="SURFEIT LOCUS PROTEIN 1"/>
    <property type="match status" value="1"/>
</dbReference>
<evidence type="ECO:0000313" key="9">
    <source>
        <dbReference type="Proteomes" id="UP000295382"/>
    </source>
</evidence>
<evidence type="ECO:0000256" key="2">
    <source>
        <dbReference type="ARBA" id="ARBA00007165"/>
    </source>
</evidence>
<evidence type="ECO:0000256" key="3">
    <source>
        <dbReference type="ARBA" id="ARBA00022692"/>
    </source>
</evidence>
<evidence type="ECO:0000256" key="1">
    <source>
        <dbReference type="ARBA" id="ARBA00004370"/>
    </source>
</evidence>
<comment type="subcellular location">
    <subcellularLocation>
        <location evidence="6">Cell membrane</location>
        <topology evidence="6">Multi-pass membrane protein</topology>
    </subcellularLocation>
    <subcellularLocation>
        <location evidence="1">Membrane</location>
    </subcellularLocation>
</comment>
<evidence type="ECO:0000256" key="5">
    <source>
        <dbReference type="ARBA" id="ARBA00023136"/>
    </source>
</evidence>
<comment type="caution">
    <text evidence="8">The sequence shown here is derived from an EMBL/GenBank/DDBJ whole genome shotgun (WGS) entry which is preliminary data.</text>
</comment>
<proteinExistence type="inferred from homology"/>
<evidence type="ECO:0000256" key="4">
    <source>
        <dbReference type="ARBA" id="ARBA00022989"/>
    </source>
</evidence>
<dbReference type="Proteomes" id="UP000295382">
    <property type="component" value="Unassembled WGS sequence"/>
</dbReference>
<dbReference type="PANTHER" id="PTHR23427">
    <property type="entry name" value="SURFEIT LOCUS PROTEIN"/>
    <property type="match status" value="1"/>
</dbReference>
<keyword evidence="6" id="KW-1003">Cell membrane</keyword>
<evidence type="ECO:0000313" key="8">
    <source>
        <dbReference type="EMBL" id="TCS39438.1"/>
    </source>
</evidence>